<dbReference type="EMBL" id="AMWG01000121">
    <property type="protein sequence ID" value="ELP31504.1"/>
    <property type="molecule type" value="Genomic_DNA"/>
</dbReference>
<organism evidence="1 2">
    <name type="scientific">Rhodopirellula baltica SWK14</name>
    <dbReference type="NCBI Taxonomy" id="993516"/>
    <lineage>
        <taxon>Bacteria</taxon>
        <taxon>Pseudomonadati</taxon>
        <taxon>Planctomycetota</taxon>
        <taxon>Planctomycetia</taxon>
        <taxon>Pirellulales</taxon>
        <taxon>Pirellulaceae</taxon>
        <taxon>Rhodopirellula</taxon>
    </lineage>
</organism>
<proteinExistence type="predicted"/>
<reference evidence="1 2" key="1">
    <citation type="journal article" date="2013" name="Mar. Genomics">
        <title>Expression of sulfatases in Rhodopirellula baltica and the diversity of sulfatases in the genus Rhodopirellula.</title>
        <authorList>
            <person name="Wegner C.E."/>
            <person name="Richter-Heitmann T."/>
            <person name="Klindworth A."/>
            <person name="Klockow C."/>
            <person name="Richter M."/>
            <person name="Achstetter T."/>
            <person name="Glockner F.O."/>
            <person name="Harder J."/>
        </authorList>
    </citation>
    <scope>NUCLEOTIDE SEQUENCE [LARGE SCALE GENOMIC DNA]</scope>
    <source>
        <strain evidence="1 2">SWK14</strain>
    </source>
</reference>
<sequence>MRNPAWDEVSAVVRIDVVRRINVVLSVLEDVKRPEAVKLESSAVHVTTRYR</sequence>
<gene>
    <name evidence="1" type="ORF">RBSWK_04522</name>
</gene>
<name>L7CBE6_RHOBT</name>
<evidence type="ECO:0000313" key="1">
    <source>
        <dbReference type="EMBL" id="ELP31504.1"/>
    </source>
</evidence>
<accession>L7CBE6</accession>
<protein>
    <submittedName>
        <fullName evidence="1">Uncharacterized protein</fullName>
    </submittedName>
</protein>
<dbReference type="PATRIC" id="fig|993516.3.peg.4827"/>
<comment type="caution">
    <text evidence="1">The sequence shown here is derived from an EMBL/GenBank/DDBJ whole genome shotgun (WGS) entry which is preliminary data.</text>
</comment>
<dbReference type="Proteomes" id="UP000010959">
    <property type="component" value="Unassembled WGS sequence"/>
</dbReference>
<dbReference type="AlphaFoldDB" id="L7CBE6"/>
<evidence type="ECO:0000313" key="2">
    <source>
        <dbReference type="Proteomes" id="UP000010959"/>
    </source>
</evidence>